<reference evidence="1 2" key="1">
    <citation type="submission" date="2018-09" db="EMBL/GenBank/DDBJ databases">
        <title>Paenibacillus SK2017-BO5.</title>
        <authorList>
            <person name="Piskunova J.V."/>
            <person name="Dubiley S.A."/>
            <person name="Severinov K.V."/>
        </authorList>
    </citation>
    <scope>NUCLEOTIDE SEQUENCE [LARGE SCALE GENOMIC DNA]</scope>
    <source>
        <strain evidence="1 2">BO5</strain>
    </source>
</reference>
<sequence>MEGRQLASKWLKTEALLGNPRVADHIPATRVYNTSNLHQMLNRYGFVVIKPIVGGGGNGVIKITMEGGNYAYTYMANTRSFTGFDEMVRSLSTVKKKRRYIIQRGIRLASISGRPIDYRVKFVKTKGRWVCRGVVGRLARQGLFVTNLCRGGTQLNGSEGIRRSLSGRMVRSKRREMLDISQKCTRILERKYPGISQLGYDYGIDKSGHIWIFEVNTRPQ</sequence>
<accession>A0A3A3GDJ5</accession>
<proteinExistence type="predicted"/>
<evidence type="ECO:0000313" key="1">
    <source>
        <dbReference type="EMBL" id="RJG21889.1"/>
    </source>
</evidence>
<dbReference type="Pfam" id="PF14398">
    <property type="entry name" value="ATPgrasp_YheCD"/>
    <property type="match status" value="1"/>
</dbReference>
<dbReference type="AlphaFoldDB" id="A0A3A3GDJ5"/>
<dbReference type="EMBL" id="QYZD01000020">
    <property type="protein sequence ID" value="RJG21889.1"/>
    <property type="molecule type" value="Genomic_DNA"/>
</dbReference>
<evidence type="ECO:0000313" key="2">
    <source>
        <dbReference type="Proteomes" id="UP000266177"/>
    </source>
</evidence>
<dbReference type="Gene3D" id="3.30.470.20">
    <property type="entry name" value="ATP-grasp fold, B domain"/>
    <property type="match status" value="1"/>
</dbReference>
<dbReference type="InterPro" id="IPR026838">
    <property type="entry name" value="YheC/D"/>
</dbReference>
<name>A0A3A3GDJ5_PANTH</name>
<dbReference type="OrthoDB" id="7869153at2"/>
<dbReference type="SUPFAM" id="SSF56059">
    <property type="entry name" value="Glutathione synthetase ATP-binding domain-like"/>
    <property type="match status" value="1"/>
</dbReference>
<protein>
    <submittedName>
        <fullName evidence="1">YheC/YheD family protein</fullName>
    </submittedName>
</protein>
<gene>
    <name evidence="1" type="ORF">DQX05_19945</name>
</gene>
<comment type="caution">
    <text evidence="1">The sequence shown here is derived from an EMBL/GenBank/DDBJ whole genome shotgun (WGS) entry which is preliminary data.</text>
</comment>
<dbReference type="RefSeq" id="WP_119795255.1">
    <property type="nucleotide sequence ID" value="NZ_QYZD01000020.1"/>
</dbReference>
<organism evidence="1 2">
    <name type="scientific">Paenibacillus thiaminolyticus</name>
    <name type="common">Bacillus thiaminolyticus</name>
    <dbReference type="NCBI Taxonomy" id="49283"/>
    <lineage>
        <taxon>Bacteria</taxon>
        <taxon>Bacillati</taxon>
        <taxon>Bacillota</taxon>
        <taxon>Bacilli</taxon>
        <taxon>Bacillales</taxon>
        <taxon>Paenibacillaceae</taxon>
        <taxon>Paenibacillus</taxon>
    </lineage>
</organism>
<dbReference type="Proteomes" id="UP000266177">
    <property type="component" value="Unassembled WGS sequence"/>
</dbReference>